<evidence type="ECO:0000313" key="1">
    <source>
        <dbReference type="EMBL" id="MEJ8573221.1"/>
    </source>
</evidence>
<sequence length="64" mass="7157">MTGQRTGRLVIVERGSSDARGNARWRCRCDCGAETVVRGHHLRTGNSKSCGCFKVNRARPVRRN</sequence>
<name>A0AAW9S058_9HYPH</name>
<dbReference type="AlphaFoldDB" id="A0AAW9S058"/>
<organism evidence="1 2">
    <name type="scientific">Microbaculum marinum</name>
    <dbReference type="NCBI Taxonomy" id="1764581"/>
    <lineage>
        <taxon>Bacteria</taxon>
        <taxon>Pseudomonadati</taxon>
        <taxon>Pseudomonadota</taxon>
        <taxon>Alphaproteobacteria</taxon>
        <taxon>Hyphomicrobiales</taxon>
        <taxon>Tepidamorphaceae</taxon>
        <taxon>Microbaculum</taxon>
    </lineage>
</organism>
<keyword evidence="2" id="KW-1185">Reference proteome</keyword>
<dbReference type="RefSeq" id="WP_340330922.1">
    <property type="nucleotide sequence ID" value="NZ_JAZHOF010000007.1"/>
</dbReference>
<gene>
    <name evidence="1" type="ORF">V3328_17145</name>
</gene>
<proteinExistence type="predicted"/>
<reference evidence="1 2" key="1">
    <citation type="submission" date="2024-02" db="EMBL/GenBank/DDBJ databases">
        <title>Genome analysis and characterization of Microbaculum marinisediminis sp. nov., isolated from marine sediment.</title>
        <authorList>
            <person name="Du Z.-J."/>
            <person name="Ye Y.-Q."/>
            <person name="Zhang Z.-R."/>
            <person name="Yuan S.-M."/>
            <person name="Zhang X.-Y."/>
        </authorList>
    </citation>
    <scope>NUCLEOTIDE SEQUENCE [LARGE SCALE GENOMIC DNA]</scope>
    <source>
        <strain evidence="1 2">SDUM1044001</strain>
    </source>
</reference>
<dbReference type="Proteomes" id="UP001378188">
    <property type="component" value="Unassembled WGS sequence"/>
</dbReference>
<protein>
    <submittedName>
        <fullName evidence="1">Uncharacterized protein</fullName>
    </submittedName>
</protein>
<accession>A0AAW9S058</accession>
<dbReference type="EMBL" id="JAZHOF010000007">
    <property type="protein sequence ID" value="MEJ8573221.1"/>
    <property type="molecule type" value="Genomic_DNA"/>
</dbReference>
<evidence type="ECO:0000313" key="2">
    <source>
        <dbReference type="Proteomes" id="UP001378188"/>
    </source>
</evidence>
<comment type="caution">
    <text evidence="1">The sequence shown here is derived from an EMBL/GenBank/DDBJ whole genome shotgun (WGS) entry which is preliminary data.</text>
</comment>